<proteinExistence type="predicted"/>
<gene>
    <name evidence="1" type="primary">tssB</name>
    <name evidence="1" type="ORF">H7965_13595</name>
</gene>
<comment type="caution">
    <text evidence="1">The sequence shown here is derived from an EMBL/GenBank/DDBJ whole genome shotgun (WGS) entry which is preliminary data.</text>
</comment>
<accession>A0A9X0R0R5</accession>
<dbReference type="NCBIfam" id="TIGR03358">
    <property type="entry name" value="VI_chp_5"/>
    <property type="match status" value="1"/>
</dbReference>
<dbReference type="EMBL" id="JACOMF010000014">
    <property type="protein sequence ID" value="MBC4016353.1"/>
    <property type="molecule type" value="Genomic_DNA"/>
</dbReference>
<keyword evidence="2" id="KW-1185">Reference proteome</keyword>
<evidence type="ECO:0000313" key="2">
    <source>
        <dbReference type="Proteomes" id="UP000600101"/>
    </source>
</evidence>
<evidence type="ECO:0000313" key="1">
    <source>
        <dbReference type="EMBL" id="MBC4016353.1"/>
    </source>
</evidence>
<dbReference type="Pfam" id="PF05591">
    <property type="entry name" value="T6SS_VipA"/>
    <property type="match status" value="1"/>
</dbReference>
<protein>
    <submittedName>
        <fullName evidence="1">Type VI secretion system contractile sheath small subunit</fullName>
    </submittedName>
</protein>
<reference evidence="1" key="1">
    <citation type="submission" date="2020-08" db="EMBL/GenBank/DDBJ databases">
        <authorList>
            <person name="Hu Y."/>
            <person name="Nguyen S.V."/>
            <person name="Li F."/>
            <person name="Fanning S."/>
        </authorList>
    </citation>
    <scope>NUCLEOTIDE SEQUENCE</scope>
    <source>
        <strain evidence="1">SYSU D8009</strain>
    </source>
</reference>
<name>A0A9X0R0R5_9PROT</name>
<dbReference type="PANTHER" id="PTHR35850">
    <property type="entry name" value="CYTOPLASMIC PROTEIN-RELATED"/>
    <property type="match status" value="1"/>
</dbReference>
<dbReference type="PANTHER" id="PTHR35850:SF1">
    <property type="entry name" value="TYPE VI SECRETION SYSTEM SHEATH PROTEIN TSSB1"/>
    <property type="match status" value="1"/>
</dbReference>
<dbReference type="AlphaFoldDB" id="A0A9X0R0R5"/>
<dbReference type="PIRSF" id="PIRSF028301">
    <property type="entry name" value="UCP028301"/>
    <property type="match status" value="1"/>
</dbReference>
<dbReference type="RefSeq" id="WP_186771123.1">
    <property type="nucleotide sequence ID" value="NZ_JACOMF010000014.1"/>
</dbReference>
<organism evidence="1 2">
    <name type="scientific">Siccirubricoccus deserti</name>
    <dbReference type="NCBI Taxonomy" id="2013562"/>
    <lineage>
        <taxon>Bacteria</taxon>
        <taxon>Pseudomonadati</taxon>
        <taxon>Pseudomonadota</taxon>
        <taxon>Alphaproteobacteria</taxon>
        <taxon>Acetobacterales</taxon>
        <taxon>Roseomonadaceae</taxon>
        <taxon>Siccirubricoccus</taxon>
    </lineage>
</organism>
<sequence>MSESTQKKLGRVRPPRVQITYDVETGGAIEMKELPLLVGILADLSGKRSPASPLPKLKARKFVEIDRDNFNDVITGIAPRLAYQVPNALQDDGSKLNVALTFTDIDSFEPVAVLKQIPALSKLYDARQKLNDLLAKLDGNDELDRLLGDVIGSTEKQDELRGLLAAPAEAAAPTA</sequence>
<dbReference type="InterPro" id="IPR008312">
    <property type="entry name" value="T6SS_TssB1"/>
</dbReference>
<dbReference type="Proteomes" id="UP000600101">
    <property type="component" value="Unassembled WGS sequence"/>
</dbReference>